<accession>A0ABQ7G663</accession>
<evidence type="ECO:0000313" key="2">
    <source>
        <dbReference type="EMBL" id="KAF5830093.1"/>
    </source>
</evidence>
<organism evidence="2 3">
    <name type="scientific">Dunaliella salina</name>
    <name type="common">Green alga</name>
    <name type="synonym">Protococcus salinus</name>
    <dbReference type="NCBI Taxonomy" id="3046"/>
    <lineage>
        <taxon>Eukaryota</taxon>
        <taxon>Viridiplantae</taxon>
        <taxon>Chlorophyta</taxon>
        <taxon>core chlorophytes</taxon>
        <taxon>Chlorophyceae</taxon>
        <taxon>CS clade</taxon>
        <taxon>Chlamydomonadales</taxon>
        <taxon>Dunaliellaceae</taxon>
        <taxon>Dunaliella</taxon>
    </lineage>
</organism>
<keyword evidence="3" id="KW-1185">Reference proteome</keyword>
<sequence>ACRATYGTHSADAQRHLCHSSSAGREQEQRRAMRASMGGNLALPSYLSQKGMGGDDMMRSVGIGEDEDILHAGMDDEAGSGATEDALMSSMGAASERSLTGFLSADLAEQQKANASPRGASTSLNQHNLHHHHHPLHSVGPHSSPSGGAH</sequence>
<feature type="region of interest" description="Disordered" evidence="1">
    <location>
        <begin position="73"/>
        <end position="95"/>
    </location>
</feature>
<reference evidence="2" key="1">
    <citation type="submission" date="2017-08" db="EMBL/GenBank/DDBJ databases">
        <authorList>
            <person name="Polle J.E."/>
            <person name="Barry K."/>
            <person name="Cushman J."/>
            <person name="Schmutz J."/>
            <person name="Tran D."/>
            <person name="Hathwaick L.T."/>
            <person name="Yim W.C."/>
            <person name="Jenkins J."/>
            <person name="Mckie-Krisberg Z.M."/>
            <person name="Prochnik S."/>
            <person name="Lindquist E."/>
            <person name="Dockter R.B."/>
            <person name="Adam C."/>
            <person name="Molina H."/>
            <person name="Bunkerborg J."/>
            <person name="Jin E."/>
            <person name="Buchheim M."/>
            <person name="Magnuson J."/>
        </authorList>
    </citation>
    <scope>NUCLEOTIDE SEQUENCE</scope>
    <source>
        <strain evidence="2">CCAP 19/18</strain>
    </source>
</reference>
<evidence type="ECO:0000313" key="3">
    <source>
        <dbReference type="Proteomes" id="UP000815325"/>
    </source>
</evidence>
<dbReference type="EMBL" id="MU070078">
    <property type="protein sequence ID" value="KAF5830093.1"/>
    <property type="molecule type" value="Genomic_DNA"/>
</dbReference>
<proteinExistence type="predicted"/>
<gene>
    <name evidence="2" type="ORF">DUNSADRAFT_15031</name>
</gene>
<evidence type="ECO:0000256" key="1">
    <source>
        <dbReference type="SAM" id="MobiDB-lite"/>
    </source>
</evidence>
<feature type="non-terminal residue" evidence="2">
    <location>
        <position position="1"/>
    </location>
</feature>
<name>A0ABQ7G663_DUNSA</name>
<dbReference type="Proteomes" id="UP000815325">
    <property type="component" value="Unassembled WGS sequence"/>
</dbReference>
<feature type="region of interest" description="Disordered" evidence="1">
    <location>
        <begin position="110"/>
        <end position="150"/>
    </location>
</feature>
<protein>
    <submittedName>
        <fullName evidence="2">Uncharacterized protein</fullName>
    </submittedName>
</protein>
<comment type="caution">
    <text evidence="2">The sequence shown here is derived from an EMBL/GenBank/DDBJ whole genome shotgun (WGS) entry which is preliminary data.</text>
</comment>
<feature type="compositionally biased region" description="Low complexity" evidence="1">
    <location>
        <begin position="137"/>
        <end position="150"/>
    </location>
</feature>